<dbReference type="PROSITE" id="PS50943">
    <property type="entry name" value="HTH_CROC1"/>
    <property type="match status" value="1"/>
</dbReference>
<feature type="transmembrane region" description="Helical" evidence="2">
    <location>
        <begin position="122"/>
        <end position="142"/>
    </location>
</feature>
<dbReference type="Proteomes" id="UP000323274">
    <property type="component" value="Unassembled WGS sequence"/>
</dbReference>
<keyword evidence="2" id="KW-0812">Transmembrane</keyword>
<dbReference type="CDD" id="cd00093">
    <property type="entry name" value="HTH_XRE"/>
    <property type="match status" value="1"/>
</dbReference>
<dbReference type="SMART" id="SM00530">
    <property type="entry name" value="HTH_XRE"/>
    <property type="match status" value="1"/>
</dbReference>
<feature type="domain" description="HTH cro/C1-type" evidence="3">
    <location>
        <begin position="6"/>
        <end position="59"/>
    </location>
</feature>
<gene>
    <name evidence="4" type="ORF">LCIT_19750</name>
</gene>
<keyword evidence="1 4" id="KW-0238">DNA-binding</keyword>
<evidence type="ECO:0000313" key="4">
    <source>
        <dbReference type="EMBL" id="GDZ84733.1"/>
    </source>
</evidence>
<sequence length="204" mass="23447">MNKTNVSQLRKQYGLTQQELADKSYVTIRTVQRLEAGEDVSLSSLSSIANALSVPISGLFDDIEEKEKEQEILDYSQQQVSQLYRRKNESAVLSLILVAIDISVLSFYGYWIGQQPENEQAIFGIIWLLLLFLLIAGALYVYRIIGVERLDKKYPKTVGLVEKKQKETEKIDNIWSFLANYWWVIFPIGGFLSWLIPTLTDAFR</sequence>
<evidence type="ECO:0000256" key="2">
    <source>
        <dbReference type="SAM" id="Phobius"/>
    </source>
</evidence>
<evidence type="ECO:0000313" key="5">
    <source>
        <dbReference type="Proteomes" id="UP000323274"/>
    </source>
</evidence>
<evidence type="ECO:0000259" key="3">
    <source>
        <dbReference type="PROSITE" id="PS50943"/>
    </source>
</evidence>
<dbReference type="RefSeq" id="WP_149282325.1">
    <property type="nucleotide sequence ID" value="NZ_BJJW01000026.1"/>
</dbReference>
<dbReference type="PANTHER" id="PTHR46558">
    <property type="entry name" value="TRACRIPTIONAL REGULATORY PROTEIN-RELATED-RELATED"/>
    <property type="match status" value="1"/>
</dbReference>
<dbReference type="EMBL" id="BJJW01000026">
    <property type="protein sequence ID" value="GDZ84733.1"/>
    <property type="molecule type" value="Genomic_DNA"/>
</dbReference>
<feature type="transmembrane region" description="Helical" evidence="2">
    <location>
        <begin position="91"/>
        <end position="110"/>
    </location>
</feature>
<keyword evidence="2" id="KW-0472">Membrane</keyword>
<proteinExistence type="predicted"/>
<evidence type="ECO:0000256" key="1">
    <source>
        <dbReference type="ARBA" id="ARBA00023125"/>
    </source>
</evidence>
<dbReference type="Gene3D" id="1.10.260.40">
    <property type="entry name" value="lambda repressor-like DNA-binding domains"/>
    <property type="match status" value="1"/>
</dbReference>
<accession>A0A5A5U639</accession>
<comment type="caution">
    <text evidence="4">The sequence shown here is derived from an EMBL/GenBank/DDBJ whole genome shotgun (WGS) entry which is preliminary data.</text>
</comment>
<keyword evidence="2" id="KW-1133">Transmembrane helix</keyword>
<protein>
    <submittedName>
        <fullName evidence="4">DNA-binding protein</fullName>
    </submittedName>
</protein>
<dbReference type="PANTHER" id="PTHR46558:SF4">
    <property type="entry name" value="DNA-BIDING PHAGE PROTEIN"/>
    <property type="match status" value="1"/>
</dbReference>
<dbReference type="AlphaFoldDB" id="A0A5A5U639"/>
<dbReference type="InterPro" id="IPR001387">
    <property type="entry name" value="Cro/C1-type_HTH"/>
</dbReference>
<feature type="transmembrane region" description="Helical" evidence="2">
    <location>
        <begin position="174"/>
        <end position="196"/>
    </location>
</feature>
<dbReference type="InterPro" id="IPR010982">
    <property type="entry name" value="Lambda_DNA-bd_dom_sf"/>
</dbReference>
<name>A0A5A5U639_LEUCI</name>
<dbReference type="SUPFAM" id="SSF47413">
    <property type="entry name" value="lambda repressor-like DNA-binding domains"/>
    <property type="match status" value="1"/>
</dbReference>
<organism evidence="4 5">
    <name type="scientific">Leuconostoc citreum</name>
    <dbReference type="NCBI Taxonomy" id="33964"/>
    <lineage>
        <taxon>Bacteria</taxon>
        <taxon>Bacillati</taxon>
        <taxon>Bacillota</taxon>
        <taxon>Bacilli</taxon>
        <taxon>Lactobacillales</taxon>
        <taxon>Lactobacillaceae</taxon>
        <taxon>Leuconostoc</taxon>
    </lineage>
</organism>
<reference evidence="4 5" key="1">
    <citation type="submission" date="2019-04" db="EMBL/GenBank/DDBJ databases">
        <title>A pseudo-fructophilic Leuconostoc citreum strain F192-5 isolated from peel of satsuma mandarin: the first report for isolation and characterization of strain-dependent fructophilic-like characteristics.</title>
        <authorList>
            <person name="Maeno S."/>
            <person name="Tanizawa Y."/>
            <person name="Kajikawa A."/>
            <person name="Kanesaki Y."/>
            <person name="Kubota E."/>
            <person name="Arita M."/>
            <person name="Leon D."/>
            <person name="Endo A."/>
        </authorList>
    </citation>
    <scope>NUCLEOTIDE SEQUENCE [LARGE SCALE GENOMIC DNA]</scope>
    <source>
        <strain evidence="4 5">F192-5</strain>
    </source>
</reference>
<dbReference type="GO" id="GO:0003677">
    <property type="term" value="F:DNA binding"/>
    <property type="evidence" value="ECO:0007669"/>
    <property type="project" value="UniProtKB-KW"/>
</dbReference>
<dbReference type="Pfam" id="PF01381">
    <property type="entry name" value="HTH_3"/>
    <property type="match status" value="1"/>
</dbReference>